<protein>
    <submittedName>
        <fullName evidence="1">Uncharacterized protein</fullName>
    </submittedName>
</protein>
<evidence type="ECO:0000313" key="2">
    <source>
        <dbReference type="Proteomes" id="UP000000311"/>
    </source>
</evidence>
<keyword evidence="2" id="KW-1185">Reference proteome</keyword>
<evidence type="ECO:0000313" key="1">
    <source>
        <dbReference type="EMBL" id="EFN60776.1"/>
    </source>
</evidence>
<sequence>MAELSMDNFGRAISILLEIKLINSDARRGCSSNTHNQKASVLFLALLLIQPENTNQILITFVIIDQLKDGFLGDVAKLNQGCGINIVTKLTTSKFPLNLSVLLRSIVRKSPERLMQVETSSRANLQKITTKFFHNVDVKGEASKTGHLNNFVGNPNTKKLFRQKLYGFKGDILWCHQFNLEEQPEGHVKVSSNFINGIPYMLLHILVAHLKSFPKHYNYILPVINIQLLLLFERVNFLSPVNNITQQSSVLQAYENKNPRNSPAFHRTLQFSQCIHSQCIQCTPDIQSEKQNSGSYNKQSFVFVKIVTSGQFGSSIKKSTRNKFDSVAKKSTAGLIIVDRASKGYKDRMLRLHITDFLEVKYVRECKSVKWTVKATTE</sequence>
<dbReference type="InParanoid" id="E2B0L6"/>
<organism evidence="2">
    <name type="scientific">Camponotus floridanus</name>
    <name type="common">Florida carpenter ant</name>
    <dbReference type="NCBI Taxonomy" id="104421"/>
    <lineage>
        <taxon>Eukaryota</taxon>
        <taxon>Metazoa</taxon>
        <taxon>Ecdysozoa</taxon>
        <taxon>Arthropoda</taxon>
        <taxon>Hexapoda</taxon>
        <taxon>Insecta</taxon>
        <taxon>Pterygota</taxon>
        <taxon>Neoptera</taxon>
        <taxon>Endopterygota</taxon>
        <taxon>Hymenoptera</taxon>
        <taxon>Apocrita</taxon>
        <taxon>Aculeata</taxon>
        <taxon>Formicoidea</taxon>
        <taxon>Formicidae</taxon>
        <taxon>Formicinae</taxon>
        <taxon>Camponotus</taxon>
    </lineage>
</organism>
<name>E2B0L6_CAMFO</name>
<gene>
    <name evidence="1" type="ORF">EAG_02247</name>
</gene>
<reference evidence="1 2" key="1">
    <citation type="journal article" date="2010" name="Science">
        <title>Genomic comparison of the ants Camponotus floridanus and Harpegnathos saltator.</title>
        <authorList>
            <person name="Bonasio R."/>
            <person name="Zhang G."/>
            <person name="Ye C."/>
            <person name="Mutti N.S."/>
            <person name="Fang X."/>
            <person name="Qin N."/>
            <person name="Donahue G."/>
            <person name="Yang P."/>
            <person name="Li Q."/>
            <person name="Li C."/>
            <person name="Zhang P."/>
            <person name="Huang Z."/>
            <person name="Berger S.L."/>
            <person name="Reinberg D."/>
            <person name="Wang J."/>
            <person name="Liebig J."/>
        </authorList>
    </citation>
    <scope>NUCLEOTIDE SEQUENCE [LARGE SCALE GENOMIC DNA]</scope>
    <source>
        <strain evidence="2">C129</strain>
    </source>
</reference>
<accession>E2B0L6</accession>
<proteinExistence type="predicted"/>
<dbReference type="Proteomes" id="UP000000311">
    <property type="component" value="Unassembled WGS sequence"/>
</dbReference>
<dbReference type="AlphaFoldDB" id="E2B0L6"/>
<dbReference type="EMBL" id="GL444634">
    <property type="protein sequence ID" value="EFN60776.1"/>
    <property type="molecule type" value="Genomic_DNA"/>
</dbReference>